<dbReference type="EMBL" id="CP002382">
    <property type="protein sequence ID" value="AEP09839.1"/>
    <property type="molecule type" value="Genomic_DNA"/>
</dbReference>
<reference evidence="1 2" key="1">
    <citation type="journal article" date="2011" name="BMC Genomics">
        <title>Genomic insights into an obligate epibiotic bacterial predator: Micavibrio aeruginosavorus ARL-13.</title>
        <authorList>
            <person name="Wang Z."/>
            <person name="Kadouri D."/>
            <person name="Wu M."/>
        </authorList>
    </citation>
    <scope>NUCLEOTIDE SEQUENCE [LARGE SCALE GENOMIC DNA]</scope>
    <source>
        <strain evidence="1 2">ARL-13</strain>
    </source>
</reference>
<evidence type="ECO:0000313" key="2">
    <source>
        <dbReference type="Proteomes" id="UP000009286"/>
    </source>
</evidence>
<dbReference type="KEGG" id="mai:MICA_1521"/>
<keyword evidence="2" id="KW-1185">Reference proteome</keyword>
<organism evidence="1 2">
    <name type="scientific">Micavibrio aeruginosavorus (strain ARL-13)</name>
    <dbReference type="NCBI Taxonomy" id="856793"/>
    <lineage>
        <taxon>Bacteria</taxon>
        <taxon>Pseudomonadati</taxon>
        <taxon>Bdellovibrionota</taxon>
        <taxon>Bdellovibrionia</taxon>
        <taxon>Bdellovibrionales</taxon>
        <taxon>Pseudobdellovibrionaceae</taxon>
        <taxon>Micavibrio</taxon>
    </lineage>
</organism>
<dbReference type="AlphaFoldDB" id="G2KNJ1"/>
<proteinExistence type="predicted"/>
<accession>G2KNJ1</accession>
<dbReference type="Proteomes" id="UP000009286">
    <property type="component" value="Chromosome"/>
</dbReference>
<dbReference type="STRING" id="856793.MICA_1521"/>
<evidence type="ECO:0000313" key="1">
    <source>
        <dbReference type="EMBL" id="AEP09839.1"/>
    </source>
</evidence>
<dbReference type="HOGENOM" id="CLU_3154814_0_0_5"/>
<gene>
    <name evidence="1" type="ordered locus">MICA_1521</name>
</gene>
<sequence>MGLLKAGFYRFYGAVARETVAFQALFCAAAQIVPGRTGRFLEKAGVAG</sequence>
<name>G2KNJ1_MICAA</name>
<protein>
    <submittedName>
        <fullName evidence="1">Uncharacterized protein</fullName>
    </submittedName>
</protein>